<dbReference type="GO" id="GO:0016887">
    <property type="term" value="F:ATP hydrolysis activity"/>
    <property type="evidence" value="ECO:0007669"/>
    <property type="project" value="InterPro"/>
</dbReference>
<dbReference type="PANTHER" id="PTHR40396:SF1">
    <property type="entry name" value="ATPASE AAA-TYPE CORE DOMAIN-CONTAINING PROTEIN"/>
    <property type="match status" value="1"/>
</dbReference>
<feature type="domain" description="ATPase AAA-type core" evidence="1">
    <location>
        <begin position="48"/>
        <end position="350"/>
    </location>
</feature>
<dbReference type="Pfam" id="PF13304">
    <property type="entry name" value="AAA_21"/>
    <property type="match status" value="1"/>
</dbReference>
<dbReference type="PANTHER" id="PTHR40396">
    <property type="entry name" value="ATPASE-LIKE PROTEIN"/>
    <property type="match status" value="1"/>
</dbReference>
<protein>
    <recommendedName>
        <fullName evidence="1">ATPase AAA-type core domain-containing protein</fullName>
    </recommendedName>
</protein>
<gene>
    <name evidence="2" type="ORF">SAMN04489798_2524</name>
</gene>
<evidence type="ECO:0000313" key="3">
    <source>
        <dbReference type="Proteomes" id="UP000198827"/>
    </source>
</evidence>
<dbReference type="EMBL" id="LT629705">
    <property type="protein sequence ID" value="SDO27484.1"/>
    <property type="molecule type" value="Genomic_DNA"/>
</dbReference>
<sequence>MTIYSFGFENFFSFEEKTDISFVMDKRTSLNDKSFDSSVSDERVSKVLAVIGANGSGKTNLIKPLAYVLWFITDSFFANPENTKTRVRSHAFSKSQLITVKLEFDADGVRYRYSLLRSDERVYGETLDKKTSRLWTKIFMRKWDEEEKKYTVTRKGFGTAQMPLDEVGEEVSLISLAAQYKSKVAVSICNALRLNTTNISMYGRNTYYGTTDVYDASTYYSENDASRETMARFLREQDFGLVDITIDSYDRAEEDGTVSQHLLPWAVHKRGDEETKLPLLWESNGTQAAFFLLSKILPLLETGGVMIYDELEGDLHPLMIEPILDLFFNKRTNPHNAQLIFTTHSIEVVNQLQKSQVLLVEKNDSSSEAWKLSDMEGVRSDDNFYAKYMSGAYGAIPRV</sequence>
<reference evidence="2 3" key="1">
    <citation type="submission" date="2016-10" db="EMBL/GenBank/DDBJ databases">
        <authorList>
            <person name="de Groot N.N."/>
        </authorList>
    </citation>
    <scope>NUCLEOTIDE SEQUENCE [LARGE SCALE GENOMIC DNA]</scope>
    <source>
        <strain evidence="2 3">CECT 7543</strain>
    </source>
</reference>
<dbReference type="GO" id="GO:0005524">
    <property type="term" value="F:ATP binding"/>
    <property type="evidence" value="ECO:0007669"/>
    <property type="project" value="InterPro"/>
</dbReference>
<dbReference type="OrthoDB" id="9809324at2"/>
<dbReference type="SUPFAM" id="SSF52540">
    <property type="entry name" value="P-loop containing nucleoside triphosphate hydrolases"/>
    <property type="match status" value="1"/>
</dbReference>
<dbReference type="CDD" id="cd00267">
    <property type="entry name" value="ABC_ATPase"/>
    <property type="match status" value="1"/>
</dbReference>
<name>A0A1H0I7P9_9PSED</name>
<dbReference type="AlphaFoldDB" id="A0A1H0I7P9"/>
<evidence type="ECO:0000259" key="1">
    <source>
        <dbReference type="Pfam" id="PF13304"/>
    </source>
</evidence>
<dbReference type="RefSeq" id="WP_090181233.1">
    <property type="nucleotide sequence ID" value="NZ_LT629705.1"/>
</dbReference>
<dbReference type="Proteomes" id="UP000198827">
    <property type="component" value="Chromosome I"/>
</dbReference>
<accession>A0A1H0I7P9</accession>
<organism evidence="2 3">
    <name type="scientific">Pseudomonas arsenicoxydans</name>
    <dbReference type="NCBI Taxonomy" id="702115"/>
    <lineage>
        <taxon>Bacteria</taxon>
        <taxon>Pseudomonadati</taxon>
        <taxon>Pseudomonadota</taxon>
        <taxon>Gammaproteobacteria</taxon>
        <taxon>Pseudomonadales</taxon>
        <taxon>Pseudomonadaceae</taxon>
        <taxon>Pseudomonas</taxon>
    </lineage>
</organism>
<proteinExistence type="predicted"/>
<dbReference type="Gene3D" id="3.40.50.300">
    <property type="entry name" value="P-loop containing nucleotide triphosphate hydrolases"/>
    <property type="match status" value="1"/>
</dbReference>
<dbReference type="InterPro" id="IPR027417">
    <property type="entry name" value="P-loop_NTPase"/>
</dbReference>
<evidence type="ECO:0000313" key="2">
    <source>
        <dbReference type="EMBL" id="SDO27484.1"/>
    </source>
</evidence>
<dbReference type="InterPro" id="IPR003959">
    <property type="entry name" value="ATPase_AAA_core"/>
</dbReference>